<dbReference type="EMBL" id="CZQE01000185">
    <property type="protein sequence ID" value="CUS44829.1"/>
    <property type="molecule type" value="Genomic_DNA"/>
</dbReference>
<accession>A0A160TMV1</accession>
<organism evidence="2">
    <name type="scientific">hydrothermal vent metagenome</name>
    <dbReference type="NCBI Taxonomy" id="652676"/>
    <lineage>
        <taxon>unclassified sequences</taxon>
        <taxon>metagenomes</taxon>
        <taxon>ecological metagenomes</taxon>
    </lineage>
</organism>
<sequence>MEQVEDRHAGDLLLAPAEQGLPGRIRRLEIAKRIERAEQVRAEMPGLAARLGAFDHLAFQVGVERAQRRFAADLIGDVMAFGEDAGDRPVILHDRLVDQIQETLLQRAAWRALKVDRHALPDKGLAGTIDLVEQVEKTLAVDLGKRFADRHAVHLPMPDQLEISLVHEFEDVVGAAQHAHEARCPLEQGAEAVAFAGAGLHFGFETGVDLTQHFCGSLAEQGRLDKRGRAPSLAFIGFGTGKAGRYLAREQVEIAEIIGIGPPMGVEADHDRTDWCLPATALERQNHCMIGHFLPGAAREGSHIGQGYLRLATAQGPGRGILQRDRCRGCGMRSIETGSLDQPRHAVLEQIDEGEGEIVGIALQAGTRDRRYRGDGVRRREVRGEQPEGIEPARRDDSIGFLDDRAQQPTHRAVIVEDRAVGEGVIGFFAVAVAFKQQQQRFAPCRFAGFVDRPDQRLDIGPDLRPEFGCRRGQPVGMLSSKCRAIGIIVEEGDVRSPSDPHVELAGEQDADCDAQCFGPVFDRTERRSRPILGAHQRRHLARADEQVRTLFHRRIRHVRRSGATG</sequence>
<protein>
    <submittedName>
        <fullName evidence="2">Uncharacterized protein</fullName>
    </submittedName>
</protein>
<feature type="region of interest" description="Disordered" evidence="1">
    <location>
        <begin position="375"/>
        <end position="396"/>
    </location>
</feature>
<evidence type="ECO:0000256" key="1">
    <source>
        <dbReference type="SAM" id="MobiDB-lite"/>
    </source>
</evidence>
<gene>
    <name evidence="2" type="ORF">MGWOODY_Smn1837</name>
</gene>
<evidence type="ECO:0000313" key="2">
    <source>
        <dbReference type="EMBL" id="CUS44829.1"/>
    </source>
</evidence>
<name>A0A160TMV1_9ZZZZ</name>
<reference evidence="2" key="1">
    <citation type="submission" date="2015-10" db="EMBL/GenBank/DDBJ databases">
        <authorList>
            <person name="Gilbert D.G."/>
        </authorList>
    </citation>
    <scope>NUCLEOTIDE SEQUENCE</scope>
</reference>
<proteinExistence type="predicted"/>
<dbReference type="AlphaFoldDB" id="A0A160TMV1"/>